<dbReference type="AlphaFoldDB" id="A0A1U7NKB5"/>
<evidence type="ECO:0000256" key="2">
    <source>
        <dbReference type="ARBA" id="ARBA00004370"/>
    </source>
</evidence>
<evidence type="ECO:0000256" key="6">
    <source>
        <dbReference type="ARBA" id="ARBA00022777"/>
    </source>
</evidence>
<evidence type="ECO:0000313" key="9">
    <source>
        <dbReference type="EMBL" id="OLU44486.1"/>
    </source>
</evidence>
<dbReference type="InterPro" id="IPR004358">
    <property type="entry name" value="Sig_transdc_His_kin-like_C"/>
</dbReference>
<evidence type="ECO:0000256" key="4">
    <source>
        <dbReference type="ARBA" id="ARBA00022553"/>
    </source>
</evidence>
<comment type="catalytic activity">
    <reaction evidence="1">
        <text>ATP + protein L-histidine = ADP + protein N-phospho-L-histidine.</text>
        <dbReference type="EC" id="2.7.13.3"/>
    </reaction>
</comment>
<dbReference type="Pfam" id="PF00512">
    <property type="entry name" value="HisKA"/>
    <property type="match status" value="1"/>
</dbReference>
<feature type="domain" description="Histidine kinase" evidence="8">
    <location>
        <begin position="67"/>
        <end position="273"/>
    </location>
</feature>
<dbReference type="Gene3D" id="3.30.565.10">
    <property type="entry name" value="Histidine kinase-like ATPase, C-terminal domain"/>
    <property type="match status" value="1"/>
</dbReference>
<dbReference type="STRING" id="1862672.BO225_10420"/>
<dbReference type="InterPro" id="IPR036097">
    <property type="entry name" value="HisK_dim/P_sf"/>
</dbReference>
<dbReference type="GO" id="GO:0004721">
    <property type="term" value="F:phosphoprotein phosphatase activity"/>
    <property type="evidence" value="ECO:0007669"/>
    <property type="project" value="TreeGrafter"/>
</dbReference>
<keyword evidence="4" id="KW-0597">Phosphoprotein</keyword>
<keyword evidence="7" id="KW-0902">Two-component regulatory system</keyword>
<evidence type="ECO:0000313" key="10">
    <source>
        <dbReference type="Proteomes" id="UP000186705"/>
    </source>
</evidence>
<gene>
    <name evidence="9" type="ORF">BO225_10420</name>
</gene>
<dbReference type="PROSITE" id="PS50109">
    <property type="entry name" value="HIS_KIN"/>
    <property type="match status" value="1"/>
</dbReference>
<keyword evidence="10" id="KW-1185">Reference proteome</keyword>
<dbReference type="PANTHER" id="PTHR45453:SF1">
    <property type="entry name" value="PHOSPHATE REGULON SENSOR PROTEIN PHOR"/>
    <property type="match status" value="1"/>
</dbReference>
<dbReference type="InterPro" id="IPR036890">
    <property type="entry name" value="HATPase_C_sf"/>
</dbReference>
<dbReference type="SUPFAM" id="SSF55874">
    <property type="entry name" value="ATPase domain of HSP90 chaperone/DNA topoisomerase II/histidine kinase"/>
    <property type="match status" value="1"/>
</dbReference>
<dbReference type="GO" id="GO:0005886">
    <property type="term" value="C:plasma membrane"/>
    <property type="evidence" value="ECO:0007669"/>
    <property type="project" value="TreeGrafter"/>
</dbReference>
<dbReference type="SUPFAM" id="SSF47384">
    <property type="entry name" value="Homodimeric domain of signal transducing histidine kinase"/>
    <property type="match status" value="1"/>
</dbReference>
<evidence type="ECO:0000256" key="1">
    <source>
        <dbReference type="ARBA" id="ARBA00000085"/>
    </source>
</evidence>
<dbReference type="SMART" id="SM00387">
    <property type="entry name" value="HATPase_c"/>
    <property type="match status" value="1"/>
</dbReference>
<dbReference type="GO" id="GO:0000155">
    <property type="term" value="F:phosphorelay sensor kinase activity"/>
    <property type="evidence" value="ECO:0007669"/>
    <property type="project" value="InterPro"/>
</dbReference>
<dbReference type="RefSeq" id="WP_076342183.1">
    <property type="nucleotide sequence ID" value="NZ_CANTAN010000055.1"/>
</dbReference>
<keyword evidence="6 9" id="KW-0418">Kinase</keyword>
<dbReference type="Gene3D" id="1.10.287.130">
    <property type="match status" value="1"/>
</dbReference>
<dbReference type="InterPro" id="IPR050351">
    <property type="entry name" value="BphY/WalK/GraS-like"/>
</dbReference>
<dbReference type="PANTHER" id="PTHR45453">
    <property type="entry name" value="PHOSPHATE REGULON SENSOR PROTEIN PHOR"/>
    <property type="match status" value="1"/>
</dbReference>
<dbReference type="PRINTS" id="PR00344">
    <property type="entry name" value="BCTRLSENSOR"/>
</dbReference>
<proteinExistence type="predicted"/>
<dbReference type="InterPro" id="IPR003594">
    <property type="entry name" value="HATPase_dom"/>
</dbReference>
<dbReference type="SMART" id="SM00388">
    <property type="entry name" value="HisKA"/>
    <property type="match status" value="1"/>
</dbReference>
<reference evidence="9 10" key="1">
    <citation type="submission" date="2016-11" db="EMBL/GenBank/DDBJ databases">
        <title>Description of two novel members of the family Erysipelotrichaceae: Ileibacterium lipovorans gen. nov., sp. nov. and Dubosiella newyorkensis, gen. nov., sp. nov.</title>
        <authorList>
            <person name="Cox L.M."/>
            <person name="Sohn J."/>
            <person name="Tyrrell K.L."/>
            <person name="Citron D.M."/>
            <person name="Lawson P.A."/>
            <person name="Patel N.B."/>
            <person name="Iizumi T."/>
            <person name="Perez-Perez G.I."/>
            <person name="Goldstein E.J."/>
            <person name="Blaser M.J."/>
        </authorList>
    </citation>
    <scope>NUCLEOTIDE SEQUENCE [LARGE SCALE GENOMIC DNA]</scope>
    <source>
        <strain evidence="9 10">NYU-BL-A4</strain>
    </source>
</reference>
<keyword evidence="5" id="KW-0808">Transferase</keyword>
<evidence type="ECO:0000256" key="5">
    <source>
        <dbReference type="ARBA" id="ARBA00022679"/>
    </source>
</evidence>
<comment type="subcellular location">
    <subcellularLocation>
        <location evidence="2">Membrane</location>
    </subcellularLocation>
</comment>
<dbReference type="InterPro" id="IPR003661">
    <property type="entry name" value="HisK_dim/P_dom"/>
</dbReference>
<protein>
    <recommendedName>
        <fullName evidence="3">histidine kinase</fullName>
        <ecNumber evidence="3">2.7.13.3</ecNumber>
    </recommendedName>
</protein>
<dbReference type="EMBL" id="MPKA01000106">
    <property type="protein sequence ID" value="OLU44486.1"/>
    <property type="molecule type" value="Genomic_DNA"/>
</dbReference>
<name>A0A1U7NKB5_9FIRM</name>
<dbReference type="CDD" id="cd00082">
    <property type="entry name" value="HisKA"/>
    <property type="match status" value="1"/>
</dbReference>
<sequence>MRTSIQEIERGLIDRLDHDTNILIDVSSQDQFIRSLATTLNRQLKILRQKSIQYQNGEREVQNAISSLSHDIRTPMTAIYGYIELLEKQEHTSASKHYIAIIKKRMEILAQLAEELFQYSVSASSTIKMKKEPVLINSALEESIAAFYGTLIDRKITPNIQICETKVIRMLDRSSLSRIFSNLLNNAIKYSEGDLTIVLTEQGEIIISNRTNALDPIQVGKLFDRFYTVDTAQKSTGLGLAIVKNLVEKMEGKIDAVYKNGILSIMIVFDEEKTKKILNQGISQGRVETKQTDFEIL</sequence>
<evidence type="ECO:0000259" key="8">
    <source>
        <dbReference type="PROSITE" id="PS50109"/>
    </source>
</evidence>
<dbReference type="InterPro" id="IPR005467">
    <property type="entry name" value="His_kinase_dom"/>
</dbReference>
<dbReference type="GO" id="GO:0016036">
    <property type="term" value="P:cellular response to phosphate starvation"/>
    <property type="evidence" value="ECO:0007669"/>
    <property type="project" value="TreeGrafter"/>
</dbReference>
<accession>A0A1U7NKB5</accession>
<dbReference type="Proteomes" id="UP000186705">
    <property type="component" value="Unassembled WGS sequence"/>
</dbReference>
<evidence type="ECO:0000256" key="7">
    <source>
        <dbReference type="ARBA" id="ARBA00023012"/>
    </source>
</evidence>
<organism evidence="9 10">
    <name type="scientific">Dubosiella newyorkensis</name>
    <dbReference type="NCBI Taxonomy" id="1862672"/>
    <lineage>
        <taxon>Bacteria</taxon>
        <taxon>Bacillati</taxon>
        <taxon>Bacillota</taxon>
        <taxon>Erysipelotrichia</taxon>
        <taxon>Erysipelotrichales</taxon>
        <taxon>Erysipelotrichaceae</taxon>
        <taxon>Dubosiella</taxon>
    </lineage>
</organism>
<dbReference type="Pfam" id="PF02518">
    <property type="entry name" value="HATPase_c"/>
    <property type="match status" value="1"/>
</dbReference>
<dbReference type="EC" id="2.7.13.3" evidence="3"/>
<comment type="caution">
    <text evidence="9">The sequence shown here is derived from an EMBL/GenBank/DDBJ whole genome shotgun (WGS) entry which is preliminary data.</text>
</comment>
<evidence type="ECO:0000256" key="3">
    <source>
        <dbReference type="ARBA" id="ARBA00012438"/>
    </source>
</evidence>